<dbReference type="PROSITE" id="PS50893">
    <property type="entry name" value="ABC_TRANSPORTER_2"/>
    <property type="match status" value="1"/>
</dbReference>
<feature type="transmembrane region" description="Helical" evidence="7">
    <location>
        <begin position="163"/>
        <end position="181"/>
    </location>
</feature>
<feature type="domain" description="ABC transporter" evidence="8">
    <location>
        <begin position="337"/>
        <end position="570"/>
    </location>
</feature>
<protein>
    <submittedName>
        <fullName evidence="10">ABC transporter ATP-binding protein</fullName>
    </submittedName>
</protein>
<evidence type="ECO:0000256" key="4">
    <source>
        <dbReference type="ARBA" id="ARBA00022840"/>
    </source>
</evidence>
<dbReference type="InterPro" id="IPR011527">
    <property type="entry name" value="ABC1_TM_dom"/>
</dbReference>
<evidence type="ECO:0000259" key="8">
    <source>
        <dbReference type="PROSITE" id="PS50893"/>
    </source>
</evidence>
<dbReference type="PANTHER" id="PTHR43394">
    <property type="entry name" value="ATP-DEPENDENT PERMEASE MDL1, MITOCHONDRIAL"/>
    <property type="match status" value="1"/>
</dbReference>
<dbReference type="Proteomes" id="UP001171111">
    <property type="component" value="Unassembled WGS sequence"/>
</dbReference>
<dbReference type="Gene3D" id="1.20.1560.10">
    <property type="entry name" value="ABC transporter type 1, transmembrane domain"/>
    <property type="match status" value="1"/>
</dbReference>
<keyword evidence="11" id="KW-1185">Reference proteome</keyword>
<keyword evidence="4 10" id="KW-0067">ATP-binding</keyword>
<proteinExistence type="predicted"/>
<feature type="transmembrane region" description="Helical" evidence="7">
    <location>
        <begin position="245"/>
        <end position="264"/>
    </location>
</feature>
<dbReference type="PANTHER" id="PTHR43394:SF1">
    <property type="entry name" value="ATP-BINDING CASSETTE SUB-FAMILY B MEMBER 10, MITOCHONDRIAL"/>
    <property type="match status" value="1"/>
</dbReference>
<accession>A0ABT8T546</accession>
<comment type="caution">
    <text evidence="10">The sequence shown here is derived from an EMBL/GenBank/DDBJ whole genome shotgun (WGS) entry which is preliminary data.</text>
</comment>
<evidence type="ECO:0000256" key="3">
    <source>
        <dbReference type="ARBA" id="ARBA00022741"/>
    </source>
</evidence>
<dbReference type="RefSeq" id="WP_302243464.1">
    <property type="nucleotide sequence ID" value="NZ_JAULJQ010000001.1"/>
</dbReference>
<dbReference type="InterPro" id="IPR003593">
    <property type="entry name" value="AAA+_ATPase"/>
</dbReference>
<evidence type="ECO:0000256" key="5">
    <source>
        <dbReference type="ARBA" id="ARBA00022989"/>
    </source>
</evidence>
<keyword evidence="3" id="KW-0547">Nucleotide-binding</keyword>
<evidence type="ECO:0000256" key="7">
    <source>
        <dbReference type="SAM" id="Phobius"/>
    </source>
</evidence>
<evidence type="ECO:0000256" key="6">
    <source>
        <dbReference type="ARBA" id="ARBA00023136"/>
    </source>
</evidence>
<keyword evidence="6 7" id="KW-0472">Membrane</keyword>
<dbReference type="Gene3D" id="3.40.50.300">
    <property type="entry name" value="P-loop containing nucleotide triphosphate hydrolases"/>
    <property type="match status" value="1"/>
</dbReference>
<evidence type="ECO:0000313" key="11">
    <source>
        <dbReference type="Proteomes" id="UP001171111"/>
    </source>
</evidence>
<dbReference type="EMBL" id="JAULJQ010000001">
    <property type="protein sequence ID" value="MDO2408724.1"/>
    <property type="molecule type" value="Genomic_DNA"/>
</dbReference>
<comment type="subcellular location">
    <subcellularLocation>
        <location evidence="1">Cell membrane</location>
        <topology evidence="1">Multi-pass membrane protein</topology>
    </subcellularLocation>
</comment>
<feature type="transmembrane region" description="Helical" evidence="7">
    <location>
        <begin position="58"/>
        <end position="79"/>
    </location>
</feature>
<dbReference type="Pfam" id="PF00005">
    <property type="entry name" value="ABC_tran"/>
    <property type="match status" value="1"/>
</dbReference>
<dbReference type="PROSITE" id="PS00211">
    <property type="entry name" value="ABC_TRANSPORTER_1"/>
    <property type="match status" value="1"/>
</dbReference>
<feature type="transmembrane region" description="Helical" evidence="7">
    <location>
        <begin position="141"/>
        <end position="157"/>
    </location>
</feature>
<reference evidence="10 11" key="1">
    <citation type="submission" date="2023-06" db="EMBL/GenBank/DDBJ databases">
        <title>Campylobacter magnum sp. nov., isolated from cecal contents of domestic pigs (Sus scrofa domesticus).</title>
        <authorList>
            <person name="Papic B."/>
            <person name="Gruntar I."/>
        </authorList>
    </citation>
    <scope>NUCLEOTIDE SEQUENCE [LARGE SCALE GENOMIC DNA]</scope>
    <source>
        <strain evidence="11">34484-21</strain>
    </source>
</reference>
<dbReference type="CDD" id="cd18552">
    <property type="entry name" value="ABC_6TM_MsbA_like"/>
    <property type="match status" value="1"/>
</dbReference>
<evidence type="ECO:0000256" key="1">
    <source>
        <dbReference type="ARBA" id="ARBA00004651"/>
    </source>
</evidence>
<dbReference type="PROSITE" id="PS50929">
    <property type="entry name" value="ABC_TM1F"/>
    <property type="match status" value="1"/>
</dbReference>
<dbReference type="InterPro" id="IPR027417">
    <property type="entry name" value="P-loop_NTPase"/>
</dbReference>
<feature type="domain" description="ABC transmembrane type-1" evidence="9">
    <location>
        <begin position="24"/>
        <end position="305"/>
    </location>
</feature>
<sequence>MNSIKIIFSRFKGYLKDYIPQFCIAVLGMIMAAIGTAGSAYLIKDVLDEIFISKNESLLYILPYIVVAVFFLKALGTYLQQYFTAYIGHDMVRRFRFMLLENLLRLDLSFFNRLRTGELISRNTNDIDRIRNVVSSMIPDFTREVITAICLLAVVIYQSPKLAFFALVVFPAAIYPLSLLAKKIKKYSHQSQAKIGDMTSALSEIFTNIEIIKANNAANKELERFKSHNERFFHLNIKAERTSTLVNPLMETLGAVGIAIVIIIGGSEVISGALSVGEFFSFTTALFMLYTPIKRISYLYNKMQDALAATERTFELLNQSPNIIGGNLEFPKNLLSISFNDVRFGYDENEVLKGVSFKANSDEIIGIVGTSGGGKSTIINLLMRFYDANNGQILINQSEISDFELQSLRQNIGIVTQRIYIFNDTIAANVAYGAKEIDENRVINALKVANAWDFVENMEGGVHAMLDEFGANLSGGQRQRIAIARALYNEPRILIFDEATSALDFESERIITDVIERIRSGRIIFVIAHRQSSIKNATKILVLGGGKVVGFDNKEALLQNCDAFKKLSHIE</sequence>
<dbReference type="InterPro" id="IPR039421">
    <property type="entry name" value="Type_1_exporter"/>
</dbReference>
<gene>
    <name evidence="10" type="ORF">Q2362_01240</name>
</gene>
<dbReference type="InterPro" id="IPR036640">
    <property type="entry name" value="ABC1_TM_sf"/>
</dbReference>
<evidence type="ECO:0000256" key="2">
    <source>
        <dbReference type="ARBA" id="ARBA00022692"/>
    </source>
</evidence>
<feature type="transmembrane region" description="Helical" evidence="7">
    <location>
        <begin position="21"/>
        <end position="43"/>
    </location>
</feature>
<evidence type="ECO:0000259" key="9">
    <source>
        <dbReference type="PROSITE" id="PS50929"/>
    </source>
</evidence>
<dbReference type="SUPFAM" id="SSF52540">
    <property type="entry name" value="P-loop containing nucleoside triphosphate hydrolases"/>
    <property type="match status" value="1"/>
</dbReference>
<dbReference type="GO" id="GO:0005524">
    <property type="term" value="F:ATP binding"/>
    <property type="evidence" value="ECO:0007669"/>
    <property type="project" value="UniProtKB-KW"/>
</dbReference>
<keyword evidence="2 7" id="KW-0812">Transmembrane</keyword>
<name>A0ABT8T546_9BACT</name>
<dbReference type="Pfam" id="PF00664">
    <property type="entry name" value="ABC_membrane"/>
    <property type="match status" value="1"/>
</dbReference>
<dbReference type="SMART" id="SM00382">
    <property type="entry name" value="AAA"/>
    <property type="match status" value="1"/>
</dbReference>
<feature type="transmembrane region" description="Helical" evidence="7">
    <location>
        <begin position="270"/>
        <end position="293"/>
    </location>
</feature>
<dbReference type="InterPro" id="IPR003439">
    <property type="entry name" value="ABC_transporter-like_ATP-bd"/>
</dbReference>
<dbReference type="InterPro" id="IPR017871">
    <property type="entry name" value="ABC_transporter-like_CS"/>
</dbReference>
<keyword evidence="5 7" id="KW-1133">Transmembrane helix</keyword>
<evidence type="ECO:0000313" key="10">
    <source>
        <dbReference type="EMBL" id="MDO2408724.1"/>
    </source>
</evidence>
<dbReference type="SUPFAM" id="SSF90123">
    <property type="entry name" value="ABC transporter transmembrane region"/>
    <property type="match status" value="1"/>
</dbReference>
<organism evidence="10 11">
    <name type="scientific">Campylobacter magnus</name>
    <dbReference type="NCBI Taxonomy" id="3026462"/>
    <lineage>
        <taxon>Bacteria</taxon>
        <taxon>Pseudomonadati</taxon>
        <taxon>Campylobacterota</taxon>
        <taxon>Epsilonproteobacteria</taxon>
        <taxon>Campylobacterales</taxon>
        <taxon>Campylobacteraceae</taxon>
        <taxon>Campylobacter</taxon>
    </lineage>
</organism>